<dbReference type="PANTHER" id="PTHR43332:SF2">
    <property type="entry name" value="INNER MEMBRANE TRANSPORT PERMEASE YADH"/>
    <property type="match status" value="1"/>
</dbReference>
<dbReference type="EMBL" id="FRDM01000017">
    <property type="protein sequence ID" value="SHN81753.1"/>
    <property type="molecule type" value="Genomic_DNA"/>
</dbReference>
<dbReference type="Pfam" id="PF01061">
    <property type="entry name" value="ABC2_membrane"/>
    <property type="match status" value="1"/>
</dbReference>
<keyword evidence="4 6" id="KW-0472">Membrane</keyword>
<evidence type="ECO:0000313" key="8">
    <source>
        <dbReference type="EMBL" id="SHN81753.1"/>
    </source>
</evidence>
<dbReference type="InterPro" id="IPR047817">
    <property type="entry name" value="ABC2_TM_bact-type"/>
</dbReference>
<dbReference type="InterPro" id="IPR013525">
    <property type="entry name" value="ABC2_TM"/>
</dbReference>
<dbReference type="RefSeq" id="WP_175561385.1">
    <property type="nucleotide sequence ID" value="NZ_FRDM01000017.1"/>
</dbReference>
<evidence type="ECO:0000256" key="1">
    <source>
        <dbReference type="ARBA" id="ARBA00004141"/>
    </source>
</evidence>
<evidence type="ECO:0000256" key="3">
    <source>
        <dbReference type="ARBA" id="ARBA00022989"/>
    </source>
</evidence>
<keyword evidence="5" id="KW-0046">Antibiotic resistance</keyword>
<evidence type="ECO:0000256" key="6">
    <source>
        <dbReference type="RuleBase" id="RU361157"/>
    </source>
</evidence>
<feature type="transmembrane region" description="Helical" evidence="6">
    <location>
        <begin position="78"/>
        <end position="107"/>
    </location>
</feature>
<evidence type="ECO:0000259" key="7">
    <source>
        <dbReference type="PROSITE" id="PS51012"/>
    </source>
</evidence>
<feature type="transmembrane region" description="Helical" evidence="6">
    <location>
        <begin position="247"/>
        <end position="271"/>
    </location>
</feature>
<feature type="domain" description="ABC transmembrane type-2" evidence="7">
    <location>
        <begin position="45"/>
        <end position="274"/>
    </location>
</feature>
<reference evidence="8 9" key="1">
    <citation type="submission" date="2016-12" db="EMBL/GenBank/DDBJ databases">
        <authorList>
            <person name="Song W.-J."/>
            <person name="Kurnit D.M."/>
        </authorList>
    </citation>
    <scope>NUCLEOTIDE SEQUENCE [LARGE SCALE GENOMIC DNA]</scope>
    <source>
        <strain evidence="8 9">DSM 43162</strain>
    </source>
</reference>
<evidence type="ECO:0000256" key="2">
    <source>
        <dbReference type="ARBA" id="ARBA00022692"/>
    </source>
</evidence>
<feature type="transmembrane region" description="Helical" evidence="6">
    <location>
        <begin position="43"/>
        <end position="66"/>
    </location>
</feature>
<dbReference type="AlphaFoldDB" id="A0A1M7UFI2"/>
<keyword evidence="6" id="KW-1003">Cell membrane</keyword>
<organism evidence="8 9">
    <name type="scientific">Geodermatophilus obscurus</name>
    <dbReference type="NCBI Taxonomy" id="1861"/>
    <lineage>
        <taxon>Bacteria</taxon>
        <taxon>Bacillati</taxon>
        <taxon>Actinomycetota</taxon>
        <taxon>Actinomycetes</taxon>
        <taxon>Geodermatophilales</taxon>
        <taxon>Geodermatophilaceae</taxon>
        <taxon>Geodermatophilus</taxon>
    </lineage>
</organism>
<keyword evidence="3 6" id="KW-1133">Transmembrane helix</keyword>
<accession>A0A1M7UFI2</accession>
<feature type="transmembrane region" description="Helical" evidence="6">
    <location>
        <begin position="128"/>
        <end position="150"/>
    </location>
</feature>
<gene>
    <name evidence="8" type="ORF">SAMN05660350_03155</name>
</gene>
<comment type="similarity">
    <text evidence="6">Belongs to the ABC-2 integral membrane protein family.</text>
</comment>
<dbReference type="GO" id="GO:0046677">
    <property type="term" value="P:response to antibiotic"/>
    <property type="evidence" value="ECO:0007669"/>
    <property type="project" value="UniProtKB-KW"/>
</dbReference>
<sequence length="277" mass="30035">MSTDTVAPGLVVQAGAAAAGRPDVGRAFRALLWRDVFVTGRELVPFLLQVVLQPVFLLFVFGKVLVELGFATDQYADVLLPGVIALTAFLTALQNTAFPLVIDFSFTKEIEDRLLAPLPTALVAVEKVVFALLRALIAAAVMFPISWWVLGTLPVEWGDLPVLAAFLVLGSLVGAVMGMTLGTFVKPNRINIVFAVVLTPLLFTGSTQFPWQSLDTLRWFQVVCALNPLTYVSEALRAEMAPEVPHLPPWLCALALTGFLALFGVTSLIGFRRRALD</sequence>
<dbReference type="GO" id="GO:0140359">
    <property type="term" value="F:ABC-type transporter activity"/>
    <property type="evidence" value="ECO:0007669"/>
    <property type="project" value="InterPro"/>
</dbReference>
<dbReference type="InterPro" id="IPR052522">
    <property type="entry name" value="ABC-2_transport_permease"/>
</dbReference>
<comment type="subcellular location">
    <subcellularLocation>
        <location evidence="6">Cell membrane</location>
        <topology evidence="6">Multi-pass membrane protein</topology>
    </subcellularLocation>
    <subcellularLocation>
        <location evidence="1">Membrane</location>
        <topology evidence="1">Multi-pass membrane protein</topology>
    </subcellularLocation>
</comment>
<protein>
    <recommendedName>
        <fullName evidence="6">Transport permease protein</fullName>
    </recommendedName>
</protein>
<name>A0A1M7UFI2_9ACTN</name>
<evidence type="ECO:0000256" key="5">
    <source>
        <dbReference type="ARBA" id="ARBA00023251"/>
    </source>
</evidence>
<dbReference type="PIRSF" id="PIRSF006648">
    <property type="entry name" value="DrrB"/>
    <property type="match status" value="1"/>
</dbReference>
<dbReference type="Proteomes" id="UP000184428">
    <property type="component" value="Unassembled WGS sequence"/>
</dbReference>
<feature type="transmembrane region" description="Helical" evidence="6">
    <location>
        <begin position="192"/>
        <end position="211"/>
    </location>
</feature>
<keyword evidence="6" id="KW-0813">Transport</keyword>
<evidence type="ECO:0000313" key="9">
    <source>
        <dbReference type="Proteomes" id="UP000184428"/>
    </source>
</evidence>
<dbReference type="InterPro" id="IPR000412">
    <property type="entry name" value="ABC_2_transport"/>
</dbReference>
<feature type="transmembrane region" description="Helical" evidence="6">
    <location>
        <begin position="162"/>
        <end position="185"/>
    </location>
</feature>
<evidence type="ECO:0000256" key="4">
    <source>
        <dbReference type="ARBA" id="ARBA00023136"/>
    </source>
</evidence>
<dbReference type="GO" id="GO:0043190">
    <property type="term" value="C:ATP-binding cassette (ABC) transporter complex"/>
    <property type="evidence" value="ECO:0007669"/>
    <property type="project" value="InterPro"/>
</dbReference>
<dbReference type="PROSITE" id="PS51012">
    <property type="entry name" value="ABC_TM2"/>
    <property type="match status" value="1"/>
</dbReference>
<dbReference type="PANTHER" id="PTHR43332">
    <property type="entry name" value="INNER MEMBRANE TRANSPORT PERMEASE YADH-RELATED"/>
    <property type="match status" value="1"/>
</dbReference>
<proteinExistence type="inferred from homology"/>
<keyword evidence="2 6" id="KW-0812">Transmembrane</keyword>